<evidence type="ECO:0000256" key="9">
    <source>
        <dbReference type="ARBA" id="ARBA00037507"/>
    </source>
</evidence>
<evidence type="ECO:0000313" key="16">
    <source>
        <dbReference type="EMBL" id="KAG6938091.1"/>
    </source>
</evidence>
<feature type="non-terminal residue" evidence="16">
    <location>
        <position position="307"/>
    </location>
</feature>
<evidence type="ECO:0000313" key="17">
    <source>
        <dbReference type="Proteomes" id="UP000765507"/>
    </source>
</evidence>
<dbReference type="GO" id="GO:0006915">
    <property type="term" value="P:apoptotic process"/>
    <property type="evidence" value="ECO:0007669"/>
    <property type="project" value="UniProtKB-KW"/>
</dbReference>
<keyword evidence="17" id="KW-1185">Reference proteome</keyword>
<dbReference type="InterPro" id="IPR053891">
    <property type="entry name" value="Shisa_N"/>
</dbReference>
<comment type="function">
    <text evidence="9">Can induce apoptosis in a caspase-dependent manner and plays a role in p53/TP53-dependent apoptosis.</text>
</comment>
<dbReference type="Pfam" id="PF13908">
    <property type="entry name" value="Shisa_N"/>
    <property type="match status" value="1"/>
</dbReference>
<evidence type="ECO:0000256" key="14">
    <source>
        <dbReference type="SAM" id="Phobius"/>
    </source>
</evidence>
<dbReference type="OrthoDB" id="9949323at2759"/>
<reference evidence="16 17" key="1">
    <citation type="journal article" date="2020" name="G3 (Bethesda)">
        <title>Draft Genome of the Common Snapping Turtle, Chelydra serpentina, a Model for Phenotypic Plasticity in Reptiles.</title>
        <authorList>
            <person name="Das D."/>
            <person name="Singh S.K."/>
            <person name="Bierstedt J."/>
            <person name="Erickson A."/>
            <person name="Galli G.L.J."/>
            <person name="Crossley D.A. 2nd"/>
            <person name="Rhen T."/>
        </authorList>
    </citation>
    <scope>NUCLEOTIDE SEQUENCE [LARGE SCALE GENOMIC DNA]</scope>
    <source>
        <strain evidence="16">KW</strain>
    </source>
</reference>
<evidence type="ECO:0000259" key="15">
    <source>
        <dbReference type="Pfam" id="PF13908"/>
    </source>
</evidence>
<comment type="similarity">
    <text evidence="10">Belongs to the shisa family.</text>
</comment>
<keyword evidence="6 14" id="KW-1133">Transmembrane helix</keyword>
<feature type="domain" description="Shisa N-terminal" evidence="15">
    <location>
        <begin position="91"/>
        <end position="140"/>
    </location>
</feature>
<dbReference type="PANTHER" id="PTHR31395:SF14">
    <property type="entry name" value="PROTEIN SHISA-5"/>
    <property type="match status" value="1"/>
</dbReference>
<dbReference type="InterPro" id="IPR026910">
    <property type="entry name" value="Shisa"/>
</dbReference>
<proteinExistence type="inferred from homology"/>
<name>A0A8T1T9Z5_CHESE</name>
<keyword evidence="4" id="KW-0053">Apoptosis</keyword>
<feature type="transmembrane region" description="Helical" evidence="14">
    <location>
        <begin position="174"/>
        <end position="201"/>
    </location>
</feature>
<evidence type="ECO:0000256" key="5">
    <source>
        <dbReference type="ARBA" id="ARBA00022824"/>
    </source>
</evidence>
<dbReference type="PANTHER" id="PTHR31395">
    <property type="entry name" value="SHISA"/>
    <property type="match status" value="1"/>
</dbReference>
<evidence type="ECO:0000256" key="12">
    <source>
        <dbReference type="ARBA" id="ARBA00041983"/>
    </source>
</evidence>
<evidence type="ECO:0000256" key="13">
    <source>
        <dbReference type="SAM" id="MobiDB-lite"/>
    </source>
</evidence>
<accession>A0A8T1T9Z5</accession>
<gene>
    <name evidence="16" type="primary">SHISA5</name>
    <name evidence="16" type="ORF">G0U57_006992</name>
</gene>
<dbReference type="GO" id="GO:0005789">
    <property type="term" value="C:endoplasmic reticulum membrane"/>
    <property type="evidence" value="ECO:0007669"/>
    <property type="project" value="UniProtKB-SubCell"/>
</dbReference>
<evidence type="ECO:0000256" key="11">
    <source>
        <dbReference type="ARBA" id="ARBA00040441"/>
    </source>
</evidence>
<evidence type="ECO:0000256" key="4">
    <source>
        <dbReference type="ARBA" id="ARBA00022703"/>
    </source>
</evidence>
<feature type="transmembrane region" description="Helical" evidence="14">
    <location>
        <begin position="70"/>
        <end position="90"/>
    </location>
</feature>
<comment type="subcellular location">
    <subcellularLocation>
        <location evidence="1">Endoplasmic reticulum membrane</location>
        <topology evidence="1">Single-pass type I membrane protein</topology>
    </subcellularLocation>
    <subcellularLocation>
        <location evidence="2">Nucleus membrane</location>
    </subcellularLocation>
</comment>
<keyword evidence="5" id="KW-0256">Endoplasmic reticulum</keyword>
<evidence type="ECO:0000256" key="1">
    <source>
        <dbReference type="ARBA" id="ARBA00004115"/>
    </source>
</evidence>
<dbReference type="AlphaFoldDB" id="A0A8T1T9Z5"/>
<keyword evidence="8" id="KW-0539">Nucleus</keyword>
<dbReference type="GO" id="GO:0031965">
    <property type="term" value="C:nuclear membrane"/>
    <property type="evidence" value="ECO:0007669"/>
    <property type="project" value="UniProtKB-SubCell"/>
</dbReference>
<evidence type="ECO:0000256" key="3">
    <source>
        <dbReference type="ARBA" id="ARBA00022692"/>
    </source>
</evidence>
<evidence type="ECO:0000256" key="10">
    <source>
        <dbReference type="ARBA" id="ARBA00038108"/>
    </source>
</evidence>
<evidence type="ECO:0000256" key="2">
    <source>
        <dbReference type="ARBA" id="ARBA00004126"/>
    </source>
</evidence>
<evidence type="ECO:0000256" key="8">
    <source>
        <dbReference type="ARBA" id="ARBA00023242"/>
    </source>
</evidence>
<keyword evidence="7 14" id="KW-0472">Membrane</keyword>
<feature type="region of interest" description="Disordered" evidence="13">
    <location>
        <begin position="22"/>
        <end position="63"/>
    </location>
</feature>
<comment type="caution">
    <text evidence="16">The sequence shown here is derived from an EMBL/GenBank/DDBJ whole genome shotgun (WGS) entry which is preliminary data.</text>
</comment>
<keyword evidence="3 14" id="KW-0812">Transmembrane</keyword>
<dbReference type="Proteomes" id="UP000765507">
    <property type="component" value="Unassembled WGS sequence"/>
</dbReference>
<protein>
    <recommendedName>
        <fullName evidence="11">Protein shisa-5</fullName>
    </recommendedName>
    <alternativeName>
        <fullName evidence="12">Scotin</fullName>
    </alternativeName>
</protein>
<sequence length="307" mass="33373">RGGEGGAERGGRTCRRWLLLPSARQGESLADGGRDSGTLPPSPTRLEEQSHTDPPSSGGCRLPPEGGSMVPAGGCGLLALSVLLLLAGALGEYCRAYTDSDGRTYSEKSCPQFCCGNCISRYCCLDRSYKFGEDEQFMCNVLDDRTYQPIKEETLKLRSHFDDDWGPRPSFGTFLAIGITIFVVFVVTVILCFTCSCCCLYKMCRRQQPVVTTTTSTTVVHAPYPQQPGIPPGYPVAPYQGYHPVPVQPQHGMPAAPYPAQYPPPYPMQPSGPPAYHETMAAGAGVPYPVNQPPYNPAYMDPQKPTY</sequence>
<organism evidence="16 17">
    <name type="scientific">Chelydra serpentina</name>
    <name type="common">Snapping turtle</name>
    <name type="synonym">Testudo serpentina</name>
    <dbReference type="NCBI Taxonomy" id="8475"/>
    <lineage>
        <taxon>Eukaryota</taxon>
        <taxon>Metazoa</taxon>
        <taxon>Chordata</taxon>
        <taxon>Craniata</taxon>
        <taxon>Vertebrata</taxon>
        <taxon>Euteleostomi</taxon>
        <taxon>Archelosauria</taxon>
        <taxon>Testudinata</taxon>
        <taxon>Testudines</taxon>
        <taxon>Cryptodira</taxon>
        <taxon>Durocryptodira</taxon>
        <taxon>Americhelydia</taxon>
        <taxon>Chelydroidea</taxon>
        <taxon>Chelydridae</taxon>
        <taxon>Chelydra</taxon>
    </lineage>
</organism>
<dbReference type="EMBL" id="JAHGAV010000019">
    <property type="protein sequence ID" value="KAG6938091.1"/>
    <property type="molecule type" value="Genomic_DNA"/>
</dbReference>
<evidence type="ECO:0000256" key="7">
    <source>
        <dbReference type="ARBA" id="ARBA00023136"/>
    </source>
</evidence>
<evidence type="ECO:0000256" key="6">
    <source>
        <dbReference type="ARBA" id="ARBA00022989"/>
    </source>
</evidence>